<dbReference type="Proteomes" id="UP000266327">
    <property type="component" value="Unassembled WGS sequence"/>
</dbReference>
<dbReference type="AlphaFoldDB" id="A0A3A3GT58"/>
<comment type="caution">
    <text evidence="7">The sequence shown here is derived from an EMBL/GenBank/DDBJ whole genome shotgun (WGS) entry which is preliminary data.</text>
</comment>
<dbReference type="Gene3D" id="2.10.109.10">
    <property type="entry name" value="Umud Fragment, subunit A"/>
    <property type="match status" value="1"/>
</dbReference>
<dbReference type="InterPro" id="IPR036286">
    <property type="entry name" value="LexA/Signal_pep-like_sf"/>
</dbReference>
<dbReference type="NCBIfam" id="TIGR02771">
    <property type="entry name" value="TraF_Ti"/>
    <property type="match status" value="1"/>
</dbReference>
<comment type="similarity">
    <text evidence="2">Belongs to the peptidase S26C family.</text>
</comment>
<dbReference type="OrthoDB" id="8524932at2"/>
<organism evidence="7 8">
    <name type="scientific">Noviherbaspirillum sedimenti</name>
    <dbReference type="NCBI Taxonomy" id="2320865"/>
    <lineage>
        <taxon>Bacteria</taxon>
        <taxon>Pseudomonadati</taxon>
        <taxon>Pseudomonadota</taxon>
        <taxon>Betaproteobacteria</taxon>
        <taxon>Burkholderiales</taxon>
        <taxon>Oxalobacteraceae</taxon>
        <taxon>Noviherbaspirillum</taxon>
    </lineage>
</organism>
<keyword evidence="3" id="KW-0732">Signal</keyword>
<sequence length="171" mass="19130">MPVRLVRLHWLGLLPVLAIWGCALARVLVDPTPHLPILFNWTPSLPYTVALLHYGHPPILQRGDFIVYAFAGDAQRRYPGLRAQPFFKQVTGIPGDRVTVMGRQVFVNGVSMGLAKPTTFDRHPLNPIAETVIPPGYYYVQGAHSDSFDSRYRESGLVPMRQVIGKVTPLF</sequence>
<evidence type="ECO:0000256" key="3">
    <source>
        <dbReference type="ARBA" id="ARBA00022729"/>
    </source>
</evidence>
<dbReference type="InterPro" id="IPR019533">
    <property type="entry name" value="Peptidase_S26"/>
</dbReference>
<evidence type="ECO:0000256" key="1">
    <source>
        <dbReference type="ARBA" id="ARBA00004418"/>
    </source>
</evidence>
<feature type="domain" description="Peptidase S26" evidence="6">
    <location>
        <begin position="59"/>
        <end position="168"/>
    </location>
</feature>
<evidence type="ECO:0000256" key="5">
    <source>
        <dbReference type="ARBA" id="ARBA00022971"/>
    </source>
</evidence>
<keyword evidence="4" id="KW-0574">Periplasm</keyword>
<dbReference type="GO" id="GO:0042597">
    <property type="term" value="C:periplasmic space"/>
    <property type="evidence" value="ECO:0007669"/>
    <property type="project" value="UniProtKB-SubCell"/>
</dbReference>
<protein>
    <submittedName>
        <fullName evidence="7">Conjugative transfer signal peptidase TraF</fullName>
    </submittedName>
</protein>
<keyword evidence="8" id="KW-1185">Reference proteome</keyword>
<evidence type="ECO:0000313" key="8">
    <source>
        <dbReference type="Proteomes" id="UP000266327"/>
    </source>
</evidence>
<dbReference type="GO" id="GO:0004252">
    <property type="term" value="F:serine-type endopeptidase activity"/>
    <property type="evidence" value="ECO:0007669"/>
    <property type="project" value="InterPro"/>
</dbReference>
<dbReference type="SUPFAM" id="SSF51306">
    <property type="entry name" value="LexA/Signal peptidase"/>
    <property type="match status" value="1"/>
</dbReference>
<reference evidence="8" key="1">
    <citation type="submission" date="2018-09" db="EMBL/GenBank/DDBJ databases">
        <authorList>
            <person name="Zhu H."/>
        </authorList>
    </citation>
    <scope>NUCLEOTIDE SEQUENCE [LARGE SCALE GENOMIC DNA]</scope>
    <source>
        <strain evidence="8">K1S02-23</strain>
    </source>
</reference>
<evidence type="ECO:0000313" key="7">
    <source>
        <dbReference type="EMBL" id="RJG04180.1"/>
    </source>
</evidence>
<name>A0A3A3GT58_9BURK</name>
<accession>A0A3A3GT58</accession>
<keyword evidence="5" id="KW-0184">Conjugation</keyword>
<comment type="subcellular location">
    <subcellularLocation>
        <location evidence="1">Periplasm</location>
    </subcellularLocation>
</comment>
<dbReference type="InterPro" id="IPR014139">
    <property type="entry name" value="Peptidase_S26C_TraF"/>
</dbReference>
<evidence type="ECO:0000256" key="4">
    <source>
        <dbReference type="ARBA" id="ARBA00022764"/>
    </source>
</evidence>
<proteinExistence type="inferred from homology"/>
<evidence type="ECO:0000256" key="2">
    <source>
        <dbReference type="ARBA" id="ARBA00005849"/>
    </source>
</evidence>
<dbReference type="Pfam" id="PF10502">
    <property type="entry name" value="Peptidase_S26"/>
    <property type="match status" value="1"/>
</dbReference>
<gene>
    <name evidence="7" type="primary">traF</name>
    <name evidence="7" type="ORF">D3878_02385</name>
</gene>
<dbReference type="EMBL" id="QYUQ01000002">
    <property type="protein sequence ID" value="RJG04180.1"/>
    <property type="molecule type" value="Genomic_DNA"/>
</dbReference>
<dbReference type="GO" id="GO:0006465">
    <property type="term" value="P:signal peptide processing"/>
    <property type="evidence" value="ECO:0007669"/>
    <property type="project" value="InterPro"/>
</dbReference>
<evidence type="ECO:0000259" key="6">
    <source>
        <dbReference type="Pfam" id="PF10502"/>
    </source>
</evidence>